<gene>
    <name evidence="5" type="ORF">SAMN05216529_106130</name>
</gene>
<dbReference type="InterPro" id="IPR020449">
    <property type="entry name" value="Tscrpt_reg_AraC-type_HTH"/>
</dbReference>
<dbReference type="SUPFAM" id="SSF51215">
    <property type="entry name" value="Regulatory protein AraC"/>
    <property type="match status" value="1"/>
</dbReference>
<dbReference type="Proteomes" id="UP000254051">
    <property type="component" value="Unassembled WGS sequence"/>
</dbReference>
<dbReference type="SMART" id="SM00342">
    <property type="entry name" value="HTH_ARAC"/>
    <property type="match status" value="1"/>
</dbReference>
<dbReference type="EMBL" id="UHJJ01000006">
    <property type="protein sequence ID" value="SUQ14438.1"/>
    <property type="molecule type" value="Genomic_DNA"/>
</dbReference>
<dbReference type="AlphaFoldDB" id="A0A315ZXU4"/>
<name>A0A315ZXU4_9FIRM</name>
<evidence type="ECO:0000313" key="6">
    <source>
        <dbReference type="Proteomes" id="UP000254051"/>
    </source>
</evidence>
<feature type="domain" description="HTH araC/xylS-type" evidence="4">
    <location>
        <begin position="190"/>
        <end position="288"/>
    </location>
</feature>
<protein>
    <submittedName>
        <fullName evidence="5">AraC-type DNA-binding protein</fullName>
    </submittedName>
</protein>
<dbReference type="PANTHER" id="PTHR43280">
    <property type="entry name" value="ARAC-FAMILY TRANSCRIPTIONAL REGULATOR"/>
    <property type="match status" value="1"/>
</dbReference>
<dbReference type="Pfam" id="PF12833">
    <property type="entry name" value="HTH_18"/>
    <property type="match status" value="1"/>
</dbReference>
<keyword evidence="6" id="KW-1185">Reference proteome</keyword>
<evidence type="ECO:0000256" key="2">
    <source>
        <dbReference type="ARBA" id="ARBA00023125"/>
    </source>
</evidence>
<dbReference type="GO" id="GO:0003700">
    <property type="term" value="F:DNA-binding transcription factor activity"/>
    <property type="evidence" value="ECO:0007669"/>
    <property type="project" value="InterPro"/>
</dbReference>
<accession>A0A315ZXU4</accession>
<evidence type="ECO:0000256" key="3">
    <source>
        <dbReference type="ARBA" id="ARBA00023163"/>
    </source>
</evidence>
<dbReference type="InterPro" id="IPR037923">
    <property type="entry name" value="HTH-like"/>
</dbReference>
<dbReference type="RefSeq" id="WP_109711317.1">
    <property type="nucleotide sequence ID" value="NZ_QGDS01000006.1"/>
</dbReference>
<evidence type="ECO:0000313" key="5">
    <source>
        <dbReference type="EMBL" id="SUQ14438.1"/>
    </source>
</evidence>
<dbReference type="PANTHER" id="PTHR43280:SF10">
    <property type="entry name" value="REGULATORY PROTEIN POCR"/>
    <property type="match status" value="1"/>
</dbReference>
<organism evidence="5 6">
    <name type="scientific">Faecalicatena contorta</name>
    <dbReference type="NCBI Taxonomy" id="39482"/>
    <lineage>
        <taxon>Bacteria</taxon>
        <taxon>Bacillati</taxon>
        <taxon>Bacillota</taxon>
        <taxon>Clostridia</taxon>
        <taxon>Lachnospirales</taxon>
        <taxon>Lachnospiraceae</taxon>
        <taxon>Faecalicatena</taxon>
    </lineage>
</organism>
<evidence type="ECO:0000256" key="1">
    <source>
        <dbReference type="ARBA" id="ARBA00023015"/>
    </source>
</evidence>
<sequence>MASPKKDFPEKFHSESFSPNPMGDSFPFIIKECGYCSEKKFTLGKQNNYSEYLLLYSVEGTVRYTKDNRTFYVQPNSVIVTSCNTTLIFTRVSKEWRYYYFIIRGSHSKLFYNMVRTHDNIVLCNPFTNVLDSFMELFHILCEPAGNNNDGWKYIHSSMLVHNIFTSLYDIVYDLQAIKELTPAQESSINAALKYISLNYKEELSIETISNKVGFSKYYFCKIFKQQMGVTIHKYVNEYRINKAKELLAYSKLSVSSIASKVGFKTSLTFLRAFERSVHMTPSEYRDYY</sequence>
<proteinExistence type="predicted"/>
<keyword evidence="3" id="KW-0804">Transcription</keyword>
<dbReference type="Gene3D" id="1.10.10.60">
    <property type="entry name" value="Homeodomain-like"/>
    <property type="match status" value="2"/>
</dbReference>
<dbReference type="PROSITE" id="PS01124">
    <property type="entry name" value="HTH_ARAC_FAMILY_2"/>
    <property type="match status" value="1"/>
</dbReference>
<dbReference type="InterPro" id="IPR018060">
    <property type="entry name" value="HTH_AraC"/>
</dbReference>
<reference evidence="6" key="1">
    <citation type="submission" date="2017-07" db="EMBL/GenBank/DDBJ databases">
        <authorList>
            <person name="Varghese N."/>
            <person name="Submissions S."/>
        </authorList>
    </citation>
    <scope>NUCLEOTIDE SEQUENCE [LARGE SCALE GENOMIC DNA]</scope>
    <source>
        <strain evidence="6">NLAE-zl-C134</strain>
    </source>
</reference>
<evidence type="ECO:0000259" key="4">
    <source>
        <dbReference type="PROSITE" id="PS01124"/>
    </source>
</evidence>
<dbReference type="OrthoDB" id="2990361at2"/>
<keyword evidence="1" id="KW-0805">Transcription regulation</keyword>
<dbReference type="GO" id="GO:0043565">
    <property type="term" value="F:sequence-specific DNA binding"/>
    <property type="evidence" value="ECO:0007669"/>
    <property type="project" value="InterPro"/>
</dbReference>
<dbReference type="PRINTS" id="PR00032">
    <property type="entry name" value="HTHARAC"/>
</dbReference>
<dbReference type="SUPFAM" id="SSF46689">
    <property type="entry name" value="Homeodomain-like"/>
    <property type="match status" value="2"/>
</dbReference>
<dbReference type="InterPro" id="IPR009057">
    <property type="entry name" value="Homeodomain-like_sf"/>
</dbReference>
<keyword evidence="2 5" id="KW-0238">DNA-binding</keyword>